<keyword evidence="3" id="KW-1185">Reference proteome</keyword>
<evidence type="ECO:0000256" key="1">
    <source>
        <dbReference type="PROSITE-ProRule" id="PRU00182"/>
    </source>
</evidence>
<organism evidence="2 3">
    <name type="scientific">Boudabousia tangfeifanii</name>
    <dbReference type="NCBI Taxonomy" id="1912795"/>
    <lineage>
        <taxon>Bacteria</taxon>
        <taxon>Bacillati</taxon>
        <taxon>Actinomycetota</taxon>
        <taxon>Actinomycetes</taxon>
        <taxon>Actinomycetales</taxon>
        <taxon>Actinomycetaceae</taxon>
        <taxon>Boudabousia</taxon>
    </lineage>
</organism>
<dbReference type="Proteomes" id="UP000176288">
    <property type="component" value="Chromosome"/>
</dbReference>
<dbReference type="KEGG" id="avu:BK816_05610"/>
<dbReference type="SUPFAM" id="SSF55174">
    <property type="entry name" value="Alpha-L RNA-binding motif"/>
    <property type="match status" value="1"/>
</dbReference>
<name>A0A1D9MKM4_9ACTO</name>
<dbReference type="GO" id="GO:0003723">
    <property type="term" value="F:RNA binding"/>
    <property type="evidence" value="ECO:0007669"/>
    <property type="project" value="UniProtKB-KW"/>
</dbReference>
<dbReference type="EMBL" id="CP017812">
    <property type="protein sequence ID" value="AOZ72836.1"/>
    <property type="molecule type" value="Genomic_DNA"/>
</dbReference>
<dbReference type="AlphaFoldDB" id="A0A1D9MKM4"/>
<keyword evidence="1" id="KW-0694">RNA-binding</keyword>
<gene>
    <name evidence="2" type="ORF">BK816_05610</name>
</gene>
<dbReference type="PROSITE" id="PS50889">
    <property type="entry name" value="S4"/>
    <property type="match status" value="1"/>
</dbReference>
<dbReference type="InterPro" id="IPR036986">
    <property type="entry name" value="S4_RNA-bd_sf"/>
</dbReference>
<dbReference type="OrthoDB" id="9811532at2"/>
<dbReference type="RefSeq" id="WP_071164301.1">
    <property type="nucleotide sequence ID" value="NZ_CP017812.1"/>
</dbReference>
<dbReference type="Pfam" id="PF13275">
    <property type="entry name" value="S4_2"/>
    <property type="match status" value="1"/>
</dbReference>
<evidence type="ECO:0000313" key="3">
    <source>
        <dbReference type="Proteomes" id="UP000176288"/>
    </source>
</evidence>
<evidence type="ECO:0000313" key="2">
    <source>
        <dbReference type="EMBL" id="AOZ72836.1"/>
    </source>
</evidence>
<sequence length="78" mass="8383">MEIIPVPVRGTIKLGQFLKLANMVDQGAEATAAIAAGEIMVDGQVVTTRGSKLSLGQVVSWTEDDNYGWQVAEEDSEF</sequence>
<protein>
    <submittedName>
        <fullName evidence="2">Uncharacterized protein</fullName>
    </submittedName>
</protein>
<proteinExistence type="predicted"/>
<dbReference type="Gene3D" id="3.10.290.10">
    <property type="entry name" value="RNA-binding S4 domain"/>
    <property type="match status" value="1"/>
</dbReference>
<reference evidence="2 3" key="1">
    <citation type="submission" date="2016-10" db="EMBL/GenBank/DDBJ databases">
        <title>Actinomyces aegypiusis sp. nov., isolated from the Aegypius monachus in Qinghai Tibet Plateau China.</title>
        <authorList>
            <person name="Wang Y."/>
        </authorList>
    </citation>
    <scope>NUCLEOTIDE SEQUENCE [LARGE SCALE GENOMIC DNA]</scope>
    <source>
        <strain evidence="2 3">VUL4_3</strain>
    </source>
</reference>
<dbReference type="STRING" id="1912795.BK816_05610"/>
<accession>A0A1D9MKM4</accession>